<feature type="compositionally biased region" description="Low complexity" evidence="7">
    <location>
        <begin position="134"/>
        <end position="171"/>
    </location>
</feature>
<dbReference type="Pfam" id="PF01822">
    <property type="entry name" value="WSC"/>
    <property type="match status" value="1"/>
</dbReference>
<comment type="caution">
    <text evidence="11">The sequence shown here is derived from an EMBL/GenBank/DDBJ whole genome shotgun (WGS) entry which is preliminary data.</text>
</comment>
<keyword evidence="6" id="KW-0325">Glycoprotein</keyword>
<evidence type="ECO:0000256" key="5">
    <source>
        <dbReference type="ARBA" id="ARBA00023136"/>
    </source>
</evidence>
<evidence type="ECO:0000313" key="12">
    <source>
        <dbReference type="Proteomes" id="UP001447188"/>
    </source>
</evidence>
<comment type="subcellular location">
    <subcellularLocation>
        <location evidence="1">Membrane</location>
        <topology evidence="1">Single-pass membrane protein</topology>
    </subcellularLocation>
</comment>
<evidence type="ECO:0000256" key="4">
    <source>
        <dbReference type="ARBA" id="ARBA00022989"/>
    </source>
</evidence>
<protein>
    <submittedName>
        <fullName evidence="11">Protein SLG1</fullName>
    </submittedName>
</protein>
<feature type="transmembrane region" description="Helical" evidence="8">
    <location>
        <begin position="178"/>
        <end position="201"/>
    </location>
</feature>
<keyword evidence="5 8" id="KW-0472">Membrane</keyword>
<feature type="region of interest" description="Disordered" evidence="7">
    <location>
        <begin position="120"/>
        <end position="173"/>
    </location>
</feature>
<dbReference type="PROSITE" id="PS51212">
    <property type="entry name" value="WSC"/>
    <property type="match status" value="1"/>
</dbReference>
<feature type="domain" description="WSC" evidence="10">
    <location>
        <begin position="23"/>
        <end position="121"/>
    </location>
</feature>
<evidence type="ECO:0000259" key="10">
    <source>
        <dbReference type="PROSITE" id="PS51212"/>
    </source>
</evidence>
<keyword evidence="3 9" id="KW-0732">Signal</keyword>
<dbReference type="Proteomes" id="UP001447188">
    <property type="component" value="Unassembled WGS sequence"/>
</dbReference>
<proteinExistence type="predicted"/>
<name>A0ABR3GF86_9PEZI</name>
<evidence type="ECO:0000256" key="9">
    <source>
        <dbReference type="SAM" id="SignalP"/>
    </source>
</evidence>
<keyword evidence="12" id="KW-1185">Reference proteome</keyword>
<gene>
    <name evidence="11" type="primary">wsc1</name>
    <name evidence="11" type="ORF">Q9L58_006494</name>
</gene>
<evidence type="ECO:0000256" key="1">
    <source>
        <dbReference type="ARBA" id="ARBA00004167"/>
    </source>
</evidence>
<evidence type="ECO:0000256" key="3">
    <source>
        <dbReference type="ARBA" id="ARBA00022729"/>
    </source>
</evidence>
<evidence type="ECO:0000256" key="8">
    <source>
        <dbReference type="SAM" id="Phobius"/>
    </source>
</evidence>
<evidence type="ECO:0000256" key="7">
    <source>
        <dbReference type="SAM" id="MobiDB-lite"/>
    </source>
</evidence>
<organism evidence="11 12">
    <name type="scientific">Discina gigas</name>
    <dbReference type="NCBI Taxonomy" id="1032678"/>
    <lineage>
        <taxon>Eukaryota</taxon>
        <taxon>Fungi</taxon>
        <taxon>Dikarya</taxon>
        <taxon>Ascomycota</taxon>
        <taxon>Pezizomycotina</taxon>
        <taxon>Pezizomycetes</taxon>
        <taxon>Pezizales</taxon>
        <taxon>Discinaceae</taxon>
        <taxon>Discina</taxon>
    </lineage>
</organism>
<dbReference type="InterPro" id="IPR051836">
    <property type="entry name" value="Kremen_rcpt"/>
</dbReference>
<keyword evidence="4 8" id="KW-1133">Transmembrane helix</keyword>
<feature type="signal peptide" evidence="9">
    <location>
        <begin position="1"/>
        <end position="21"/>
    </location>
</feature>
<feature type="chain" id="PRO_5046617342" evidence="9">
    <location>
        <begin position="22"/>
        <end position="266"/>
    </location>
</feature>
<dbReference type="PANTHER" id="PTHR24269">
    <property type="entry name" value="KREMEN PROTEIN"/>
    <property type="match status" value="1"/>
</dbReference>
<dbReference type="EMBL" id="JBBBZM010000090">
    <property type="protein sequence ID" value="KAL0634607.1"/>
    <property type="molecule type" value="Genomic_DNA"/>
</dbReference>
<sequence>MNQLSTLVLAALSGYTQLVLAADSSYYGCYSNQGSLELKNSSDYQSMGLCRTWCVGEAEKAGGPSYAVQAMTNSTLCFCSQTLPNKMYQVDLSECKQDCPGFPSDKCGTRLGPYFSVYLTGEEQSPDSDPPPQSSSSSSSSSSTENTSSPTSTSTKSGPVQTPEPTTTPVPAKSVNKAGVAAGAVVGVLAIAGIGIGLFLLMKKRRREKVEEEYRKSAAAREFSRKPEQDHRLDPVMIQRRDSVGSIADNQDYSRRILKVTNPDGN</sequence>
<reference evidence="11 12" key="1">
    <citation type="submission" date="2024-02" db="EMBL/GenBank/DDBJ databases">
        <title>Discinaceae phylogenomics.</title>
        <authorList>
            <person name="Dirks A.C."/>
            <person name="James T.Y."/>
        </authorList>
    </citation>
    <scope>NUCLEOTIDE SEQUENCE [LARGE SCALE GENOMIC DNA]</scope>
    <source>
        <strain evidence="11 12">ACD0624</strain>
    </source>
</reference>
<evidence type="ECO:0000256" key="2">
    <source>
        <dbReference type="ARBA" id="ARBA00022692"/>
    </source>
</evidence>
<accession>A0ABR3GF86</accession>
<evidence type="ECO:0000256" key="6">
    <source>
        <dbReference type="ARBA" id="ARBA00023180"/>
    </source>
</evidence>
<keyword evidence="2 8" id="KW-0812">Transmembrane</keyword>
<feature type="region of interest" description="Disordered" evidence="7">
    <location>
        <begin position="243"/>
        <end position="266"/>
    </location>
</feature>
<dbReference type="InterPro" id="IPR002889">
    <property type="entry name" value="WSC_carb-bd"/>
</dbReference>
<dbReference type="SMART" id="SM00321">
    <property type="entry name" value="WSC"/>
    <property type="match status" value="1"/>
</dbReference>
<evidence type="ECO:0000313" key="11">
    <source>
        <dbReference type="EMBL" id="KAL0634607.1"/>
    </source>
</evidence>
<dbReference type="PANTHER" id="PTHR24269:SF16">
    <property type="entry name" value="PROTEIN SLG1"/>
    <property type="match status" value="1"/>
</dbReference>